<dbReference type="Proteomes" id="UP000076969">
    <property type="component" value="Chromosome"/>
</dbReference>
<sequence>MVGELAPFLVFVLLTVSVFPGSAWVPEGFPSELSCFTEVEYSKLGLQQASSTQEEPEEAYAKYLTAKECYDSFGNSTEG</sequence>
<reference evidence="2" key="1">
    <citation type="journal article" date="2016" name="Syst. Appl. Microbiol.">
        <title>Thermococcus piezophilus sp. nov., a novel hyperthermophilic and piezophilic archaeon with a broad pressure range for growth, isolated from a deepest hydrothermal vent at the Mid-Cayman Rise.</title>
        <authorList>
            <person name="Dalmasso C."/>
            <person name="Oger P."/>
            <person name="Selva G."/>
            <person name="Courtine D."/>
            <person name="L'Haridon S."/>
            <person name="Garlaschelli A."/>
            <person name="Roussel E."/>
            <person name="Miyazaki J."/>
            <person name="Reveillaud J."/>
            <person name="Jebbar M."/>
            <person name="Takai K."/>
            <person name="Maignien L."/>
            <person name="Alain K."/>
        </authorList>
    </citation>
    <scope>NUCLEOTIDE SEQUENCE [LARGE SCALE GENOMIC DNA]</scope>
    <source>
        <strain evidence="2">CDGS</strain>
    </source>
</reference>
<proteinExistence type="predicted"/>
<dbReference type="EMBL" id="CP015520">
    <property type="protein sequence ID" value="ANF22614.1"/>
    <property type="molecule type" value="Genomic_DNA"/>
</dbReference>
<gene>
    <name evidence="1" type="ORF">A7C91_05095</name>
</gene>
<organism evidence="1 2">
    <name type="scientific">Thermococcus piezophilus</name>
    <dbReference type="NCBI Taxonomy" id="1712654"/>
    <lineage>
        <taxon>Archaea</taxon>
        <taxon>Methanobacteriati</taxon>
        <taxon>Methanobacteriota</taxon>
        <taxon>Thermococci</taxon>
        <taxon>Thermococcales</taxon>
        <taxon>Thermococcaceae</taxon>
        <taxon>Thermococcus</taxon>
    </lineage>
</organism>
<dbReference type="KEGG" id="tpie:A7C91_05095"/>
<dbReference type="STRING" id="1712654.A7C91_05095"/>
<dbReference type="RefSeq" id="WP_068665484.1">
    <property type="nucleotide sequence ID" value="NZ_CP015520.1"/>
</dbReference>
<dbReference type="OrthoDB" id="379464at2157"/>
<accession>A0A172WGP3</accession>
<dbReference type="AlphaFoldDB" id="A0A172WGP3"/>
<evidence type="ECO:0000313" key="1">
    <source>
        <dbReference type="EMBL" id="ANF22614.1"/>
    </source>
</evidence>
<dbReference type="GeneID" id="28495547"/>
<protein>
    <submittedName>
        <fullName evidence="1">Uncharacterized protein</fullName>
    </submittedName>
</protein>
<keyword evidence="2" id="KW-1185">Reference proteome</keyword>
<name>A0A172WGP3_9EURY</name>
<evidence type="ECO:0000313" key="2">
    <source>
        <dbReference type="Proteomes" id="UP000076969"/>
    </source>
</evidence>